<dbReference type="OrthoDB" id="617191at2759"/>
<feature type="transmembrane region" description="Helical" evidence="2">
    <location>
        <begin position="663"/>
        <end position="684"/>
    </location>
</feature>
<evidence type="ECO:0008006" key="5">
    <source>
        <dbReference type="Google" id="ProtNLM"/>
    </source>
</evidence>
<evidence type="ECO:0000313" key="4">
    <source>
        <dbReference type="Proteomes" id="UP000737018"/>
    </source>
</evidence>
<dbReference type="PANTHER" id="PTHR34677:SF1">
    <property type="entry name" value="TRANSMEMBRANE PROTEIN"/>
    <property type="match status" value="1"/>
</dbReference>
<feature type="compositionally biased region" description="Polar residues" evidence="1">
    <location>
        <begin position="860"/>
        <end position="877"/>
    </location>
</feature>
<keyword evidence="2" id="KW-1133">Transmembrane helix</keyword>
<keyword evidence="2" id="KW-0812">Transmembrane</keyword>
<dbReference type="AlphaFoldDB" id="A0A8J4W349"/>
<name>A0A8J4W349_9ROSI</name>
<evidence type="ECO:0000256" key="1">
    <source>
        <dbReference type="SAM" id="MobiDB-lite"/>
    </source>
</evidence>
<feature type="transmembrane region" description="Helical" evidence="2">
    <location>
        <begin position="728"/>
        <end position="751"/>
    </location>
</feature>
<feature type="region of interest" description="Disordered" evidence="1">
    <location>
        <begin position="853"/>
        <end position="877"/>
    </location>
</feature>
<comment type="caution">
    <text evidence="3">The sequence shown here is derived from an EMBL/GenBank/DDBJ whole genome shotgun (WGS) entry which is preliminary data.</text>
</comment>
<gene>
    <name evidence="3" type="ORF">CMV_003222</name>
</gene>
<keyword evidence="2" id="KW-0472">Membrane</keyword>
<organism evidence="3 4">
    <name type="scientific">Castanea mollissima</name>
    <name type="common">Chinese chestnut</name>
    <dbReference type="NCBI Taxonomy" id="60419"/>
    <lineage>
        <taxon>Eukaryota</taxon>
        <taxon>Viridiplantae</taxon>
        <taxon>Streptophyta</taxon>
        <taxon>Embryophyta</taxon>
        <taxon>Tracheophyta</taxon>
        <taxon>Spermatophyta</taxon>
        <taxon>Magnoliopsida</taxon>
        <taxon>eudicotyledons</taxon>
        <taxon>Gunneridae</taxon>
        <taxon>Pentapetalae</taxon>
        <taxon>rosids</taxon>
        <taxon>fabids</taxon>
        <taxon>Fagales</taxon>
        <taxon>Fagaceae</taxon>
        <taxon>Castanea</taxon>
    </lineage>
</organism>
<feature type="compositionally biased region" description="Low complexity" evidence="1">
    <location>
        <begin position="931"/>
        <end position="960"/>
    </location>
</feature>
<evidence type="ECO:0000313" key="3">
    <source>
        <dbReference type="EMBL" id="KAF3973349.1"/>
    </source>
</evidence>
<reference evidence="3" key="1">
    <citation type="submission" date="2020-03" db="EMBL/GenBank/DDBJ databases">
        <title>Castanea mollissima Vanexum genome sequencing.</title>
        <authorList>
            <person name="Staton M."/>
        </authorList>
    </citation>
    <scope>NUCLEOTIDE SEQUENCE</scope>
    <source>
        <tissue evidence="3">Leaf</tissue>
    </source>
</reference>
<feature type="transmembrane region" description="Helical" evidence="2">
    <location>
        <begin position="1080"/>
        <end position="1100"/>
    </location>
</feature>
<feature type="transmembrane region" description="Helical" evidence="2">
    <location>
        <begin position="1049"/>
        <end position="1068"/>
    </location>
</feature>
<proteinExistence type="predicted"/>
<protein>
    <recommendedName>
        <fullName evidence="5">Bacterial Ig-like domain-containing protein</fullName>
    </recommendedName>
</protein>
<keyword evidence="4" id="KW-1185">Reference proteome</keyword>
<feature type="compositionally biased region" description="Basic and acidic residues" evidence="1">
    <location>
        <begin position="1194"/>
        <end position="1216"/>
    </location>
</feature>
<sequence length="1280" mass="140491">MSQTSIKVYSEMGLLKFPLVVLLCSVFSLLGFIVLCDDSELTVKFLKTPHAFSKLKSTIFVFEVLVGGGGTCTNCNVTCKLDDGIASNCESRMVSYAGLQDGNHTFEVCTNGSQGVGCGSYNWTVDTVPPTAYITTSTPFTNALNVSINISFSEPCTEPTGGGSFACSSVSDCNLLVYGAGQVIPSSLNILRPNLQYSVLVGLSSTAQYGRVILAMDNNFCTDSAGNRFTRNPNSTFHVHFDRRSMFVNFTTHVPERLLQLNGETRLVRATNSCIKLRVCLTFPEPVLNSSAEILNSLKVQILYALQLSRGTLLPLAVSKQHPGHRRFEYKAATCISDMAIVTVNINSTIICLSGTPVSPVEPITFLYDSLRPAVMLSTPRSESLRPAVMLSTQSHIRTREHNIPMLIKFVKPVFGVNSSILSITGGNIQSFKEISSRIYAVEIKAENDSVYCVSVYVPENVIGDAAGNKNLRSNDLQLCPYHVPKISSVVSVLATASFVATAVAAGLLTVSIASLSSIGAFSTPFSSFSNPARNLFRSAGHIQVFALSRWLSVKLPVNYYEFARGLQWSIPYFSLPWESGHIQPVMVGSSPLTNSDSYRSKIHDSGIFLGVQPKLGNLSRAASIYKAQLRPNPKEYISLFQNNSKPDAEYILDGWEDFRRTMFWLAIIGGSLILLHALLLAILKFKKQKQRGYGLLTFPRFEIFLVNLALPSICEASSALIRGGTSSGIVVGSLFLGAVSFLLLALLWFLSTRNTFAKELQYEKDHQAGRRFYNLGNRGQWTWKSERISNGLIILGPLFEDIRGPILSQISGERVDTNGDEIIASNEKTEELCPKDEEVSGNNVVITSGTRLDLAPPSSARSTSHSTQRSRIPSTRSPIAATVVDSLMSSTSVYTQGDDGIIAFDGETEELCPKAEEVFGGSVVRTLGMRTDSAPPSSARSTSRSTQPSPIPSTRSRTAATVAGSLTSSSSVHPHVDDGIIASDYKTEEVYQKAEDLVVLEGSAQTHSEAPSNQKLFGKLRFYYTLLESLRRVVLGTMTGVYKDHWPSQIPTIILLCTTSFQLLFLVLNKPFINKGVQLVEIVSVSSEVFVFAICLVLLESPSAAHDETMVGVFMLIIFLLGFLPQIMHQWYALQRQIKQLDSNKRKRFLTGLKIVSIGLALLFISKDFLDSEFPGIFGDGDQGSEEDNVNIDDQRKEETNDTGDQAKEETNDKDDKDDEGEEETNRRKSGSSNRRNPRRRNRNRNSGSRNSGTTVPEKSWLNQLVNPVMNCMGLPEIL</sequence>
<dbReference type="PANTHER" id="PTHR34677">
    <property type="match status" value="1"/>
</dbReference>
<accession>A0A8J4W349</accession>
<dbReference type="EMBL" id="JRKL02000253">
    <property type="protein sequence ID" value="KAF3973349.1"/>
    <property type="molecule type" value="Genomic_DNA"/>
</dbReference>
<feature type="transmembrane region" description="Helical" evidence="2">
    <location>
        <begin position="1112"/>
        <end position="1129"/>
    </location>
</feature>
<feature type="transmembrane region" description="Helical" evidence="2">
    <location>
        <begin position="1150"/>
        <end position="1167"/>
    </location>
</feature>
<dbReference type="Proteomes" id="UP000737018">
    <property type="component" value="Unassembled WGS sequence"/>
</dbReference>
<feature type="region of interest" description="Disordered" evidence="1">
    <location>
        <begin position="928"/>
        <end position="972"/>
    </location>
</feature>
<evidence type="ECO:0000256" key="2">
    <source>
        <dbReference type="SAM" id="Phobius"/>
    </source>
</evidence>
<feature type="region of interest" description="Disordered" evidence="1">
    <location>
        <begin position="1179"/>
        <end position="1261"/>
    </location>
</feature>